<organism evidence="1">
    <name type="scientific">marine sediment metagenome</name>
    <dbReference type="NCBI Taxonomy" id="412755"/>
    <lineage>
        <taxon>unclassified sequences</taxon>
        <taxon>metagenomes</taxon>
        <taxon>ecological metagenomes</taxon>
    </lineage>
</organism>
<sequence length="32" mass="3859">LMELFEEMIRDNQRAEEIMRLFSPVFKQKSAA</sequence>
<proteinExistence type="predicted"/>
<feature type="non-terminal residue" evidence="1">
    <location>
        <position position="1"/>
    </location>
</feature>
<evidence type="ECO:0000313" key="1">
    <source>
        <dbReference type="EMBL" id="GAI88306.1"/>
    </source>
</evidence>
<protein>
    <submittedName>
        <fullName evidence="1">Uncharacterized protein</fullName>
    </submittedName>
</protein>
<comment type="caution">
    <text evidence="1">The sequence shown here is derived from an EMBL/GenBank/DDBJ whole genome shotgun (WGS) entry which is preliminary data.</text>
</comment>
<name>X1TA87_9ZZZZ</name>
<gene>
    <name evidence="1" type="ORF">S12H4_39662</name>
</gene>
<reference evidence="1" key="1">
    <citation type="journal article" date="2014" name="Front. Microbiol.">
        <title>High frequency of phylogenetically diverse reductive dehalogenase-homologous genes in deep subseafloor sedimentary metagenomes.</title>
        <authorList>
            <person name="Kawai M."/>
            <person name="Futagami T."/>
            <person name="Toyoda A."/>
            <person name="Takaki Y."/>
            <person name="Nishi S."/>
            <person name="Hori S."/>
            <person name="Arai W."/>
            <person name="Tsubouchi T."/>
            <person name="Morono Y."/>
            <person name="Uchiyama I."/>
            <person name="Ito T."/>
            <person name="Fujiyama A."/>
            <person name="Inagaki F."/>
            <person name="Takami H."/>
        </authorList>
    </citation>
    <scope>NUCLEOTIDE SEQUENCE</scope>
    <source>
        <strain evidence="1">Expedition CK06-06</strain>
    </source>
</reference>
<dbReference type="AlphaFoldDB" id="X1TA87"/>
<accession>X1TA87</accession>
<dbReference type="EMBL" id="BARW01023995">
    <property type="protein sequence ID" value="GAI88306.1"/>
    <property type="molecule type" value="Genomic_DNA"/>
</dbReference>